<reference evidence="2 3" key="1">
    <citation type="journal article" date="2016" name="Nat. Commun.">
        <title>Extremotolerant tardigrade genome and improved radiotolerance of human cultured cells by tardigrade-unique protein.</title>
        <authorList>
            <person name="Hashimoto T."/>
            <person name="Horikawa D.D."/>
            <person name="Saito Y."/>
            <person name="Kuwahara H."/>
            <person name="Kozuka-Hata H."/>
            <person name="Shin-I T."/>
            <person name="Minakuchi Y."/>
            <person name="Ohishi K."/>
            <person name="Motoyama A."/>
            <person name="Aizu T."/>
            <person name="Enomoto A."/>
            <person name="Kondo K."/>
            <person name="Tanaka S."/>
            <person name="Hara Y."/>
            <person name="Koshikawa S."/>
            <person name="Sagara H."/>
            <person name="Miura T."/>
            <person name="Yokobori S."/>
            <person name="Miyagawa K."/>
            <person name="Suzuki Y."/>
            <person name="Kubo T."/>
            <person name="Oyama M."/>
            <person name="Kohara Y."/>
            <person name="Fujiyama A."/>
            <person name="Arakawa K."/>
            <person name="Katayama T."/>
            <person name="Toyoda A."/>
            <person name="Kunieda T."/>
        </authorList>
    </citation>
    <scope>NUCLEOTIDE SEQUENCE [LARGE SCALE GENOMIC DNA]</scope>
    <source>
        <strain evidence="2 3">YOKOZUNA-1</strain>
    </source>
</reference>
<feature type="compositionally biased region" description="Polar residues" evidence="1">
    <location>
        <begin position="1"/>
        <end position="10"/>
    </location>
</feature>
<protein>
    <submittedName>
        <fullName evidence="2">Uncharacterized protein</fullName>
    </submittedName>
</protein>
<name>A0A1D1UPS6_RAMVA</name>
<feature type="compositionally biased region" description="Basic residues" evidence="1">
    <location>
        <begin position="12"/>
        <end position="21"/>
    </location>
</feature>
<dbReference type="Proteomes" id="UP000186922">
    <property type="component" value="Unassembled WGS sequence"/>
</dbReference>
<evidence type="ECO:0000256" key="1">
    <source>
        <dbReference type="SAM" id="MobiDB-lite"/>
    </source>
</evidence>
<sequence>MSVAETSTLSYVHKRHACQKLRGREREGPGGELAEKESWQSKFKQGACGVCWHSSFIGGLPSIDPTSHPIQPYNIHPE</sequence>
<feature type="compositionally biased region" description="Basic and acidic residues" evidence="1">
    <location>
        <begin position="22"/>
        <end position="34"/>
    </location>
</feature>
<organism evidence="2 3">
    <name type="scientific">Ramazzottius varieornatus</name>
    <name type="common">Water bear</name>
    <name type="synonym">Tardigrade</name>
    <dbReference type="NCBI Taxonomy" id="947166"/>
    <lineage>
        <taxon>Eukaryota</taxon>
        <taxon>Metazoa</taxon>
        <taxon>Ecdysozoa</taxon>
        <taxon>Tardigrada</taxon>
        <taxon>Eutardigrada</taxon>
        <taxon>Parachela</taxon>
        <taxon>Hypsibioidea</taxon>
        <taxon>Ramazzottiidae</taxon>
        <taxon>Ramazzottius</taxon>
    </lineage>
</organism>
<dbReference type="AlphaFoldDB" id="A0A1D1UPS6"/>
<accession>A0A1D1UPS6</accession>
<evidence type="ECO:0000313" key="2">
    <source>
        <dbReference type="EMBL" id="GAU91726.1"/>
    </source>
</evidence>
<keyword evidence="3" id="KW-1185">Reference proteome</keyword>
<evidence type="ECO:0000313" key="3">
    <source>
        <dbReference type="Proteomes" id="UP000186922"/>
    </source>
</evidence>
<proteinExistence type="predicted"/>
<feature type="region of interest" description="Disordered" evidence="1">
    <location>
        <begin position="1"/>
        <end position="34"/>
    </location>
</feature>
<dbReference type="EMBL" id="BDGG01000002">
    <property type="protein sequence ID" value="GAU91726.1"/>
    <property type="molecule type" value="Genomic_DNA"/>
</dbReference>
<gene>
    <name evidence="2" type="primary">RvY_03930-1</name>
    <name evidence="2" type="synonym">RvY_03930.1</name>
    <name evidence="2" type="ORF">RvY_03930</name>
</gene>
<comment type="caution">
    <text evidence="2">The sequence shown here is derived from an EMBL/GenBank/DDBJ whole genome shotgun (WGS) entry which is preliminary data.</text>
</comment>